<dbReference type="Proteomes" id="UP001164250">
    <property type="component" value="Chromosome 2"/>
</dbReference>
<accession>A0ACC1BZJ5</accession>
<organism evidence="1 2">
    <name type="scientific">Pistacia atlantica</name>
    <dbReference type="NCBI Taxonomy" id="434234"/>
    <lineage>
        <taxon>Eukaryota</taxon>
        <taxon>Viridiplantae</taxon>
        <taxon>Streptophyta</taxon>
        <taxon>Embryophyta</taxon>
        <taxon>Tracheophyta</taxon>
        <taxon>Spermatophyta</taxon>
        <taxon>Magnoliopsida</taxon>
        <taxon>eudicotyledons</taxon>
        <taxon>Gunneridae</taxon>
        <taxon>Pentapetalae</taxon>
        <taxon>rosids</taxon>
        <taxon>malvids</taxon>
        <taxon>Sapindales</taxon>
        <taxon>Anacardiaceae</taxon>
        <taxon>Pistacia</taxon>
    </lineage>
</organism>
<evidence type="ECO:0000313" key="1">
    <source>
        <dbReference type="EMBL" id="KAJ0105103.1"/>
    </source>
</evidence>
<name>A0ACC1BZJ5_9ROSI</name>
<evidence type="ECO:0000313" key="2">
    <source>
        <dbReference type="Proteomes" id="UP001164250"/>
    </source>
</evidence>
<gene>
    <name evidence="1" type="ORF">Patl1_18968</name>
</gene>
<sequence>MSHELTMEFGPWDLFSQGLSVVYVSFGNEQILNKWRSWQPRQRKAGSTLFGVTGKPERETWQMIATPSGGIFLDTLRLELGFRRNFGGCGDADVADDNGFVLKCKITG</sequence>
<protein>
    <submittedName>
        <fullName evidence="1">Uncharacterized protein</fullName>
    </submittedName>
</protein>
<dbReference type="EMBL" id="CM047898">
    <property type="protein sequence ID" value="KAJ0105103.1"/>
    <property type="molecule type" value="Genomic_DNA"/>
</dbReference>
<proteinExistence type="predicted"/>
<comment type="caution">
    <text evidence="1">The sequence shown here is derived from an EMBL/GenBank/DDBJ whole genome shotgun (WGS) entry which is preliminary data.</text>
</comment>
<keyword evidence="2" id="KW-1185">Reference proteome</keyword>
<reference evidence="2" key="1">
    <citation type="journal article" date="2023" name="G3 (Bethesda)">
        <title>Genome assembly and association tests identify interacting loci associated with vigor, precocity, and sex in interspecific pistachio rootstocks.</title>
        <authorList>
            <person name="Palmer W."/>
            <person name="Jacygrad E."/>
            <person name="Sagayaradj S."/>
            <person name="Cavanaugh K."/>
            <person name="Han R."/>
            <person name="Bertier L."/>
            <person name="Beede B."/>
            <person name="Kafkas S."/>
            <person name="Golino D."/>
            <person name="Preece J."/>
            <person name="Michelmore R."/>
        </authorList>
    </citation>
    <scope>NUCLEOTIDE SEQUENCE [LARGE SCALE GENOMIC DNA]</scope>
</reference>